<proteinExistence type="predicted"/>
<feature type="compositionally biased region" description="Low complexity" evidence="1">
    <location>
        <begin position="845"/>
        <end position="858"/>
    </location>
</feature>
<feature type="compositionally biased region" description="Gly residues" evidence="1">
    <location>
        <begin position="1002"/>
        <end position="1023"/>
    </location>
</feature>
<feature type="region of interest" description="Disordered" evidence="1">
    <location>
        <begin position="182"/>
        <end position="219"/>
    </location>
</feature>
<evidence type="ECO:0000313" key="2">
    <source>
        <dbReference type="EMBL" id="KAG2423568.1"/>
    </source>
</evidence>
<feature type="compositionally biased region" description="Basic and acidic residues" evidence="1">
    <location>
        <begin position="861"/>
        <end position="874"/>
    </location>
</feature>
<feature type="compositionally biased region" description="Low complexity" evidence="1">
    <location>
        <begin position="1382"/>
        <end position="1391"/>
    </location>
</feature>
<feature type="compositionally biased region" description="Gly residues" evidence="1">
    <location>
        <begin position="835"/>
        <end position="844"/>
    </location>
</feature>
<evidence type="ECO:0000256" key="1">
    <source>
        <dbReference type="SAM" id="MobiDB-lite"/>
    </source>
</evidence>
<comment type="caution">
    <text evidence="2">The sequence shown here is derived from an EMBL/GenBank/DDBJ whole genome shotgun (WGS) entry which is preliminary data.</text>
</comment>
<feature type="compositionally biased region" description="Acidic residues" evidence="1">
    <location>
        <begin position="184"/>
        <end position="218"/>
    </location>
</feature>
<keyword evidence="3" id="KW-1185">Reference proteome</keyword>
<feature type="compositionally biased region" description="Low complexity" evidence="1">
    <location>
        <begin position="875"/>
        <end position="886"/>
    </location>
</feature>
<protein>
    <submittedName>
        <fullName evidence="2">Uncharacterized protein</fullName>
    </submittedName>
</protein>
<feature type="compositionally biased region" description="Gly residues" evidence="1">
    <location>
        <begin position="679"/>
        <end position="702"/>
    </location>
</feature>
<dbReference type="Proteomes" id="UP000650467">
    <property type="component" value="Unassembled WGS sequence"/>
</dbReference>
<sequence length="1398" mass="139533">MSQARRAARRSGSFTSPLTRFRRCNSLRILYEGSDGDDDIQHPSLLAAWCVAGMGADAARSISVLSLEGALDLPTLVAASLVLAGTLQHVHTLKLNTRPCGAGGFHNLDAVHSALRGAFPALQELCLPAKACLRGLEAFAGSALHTVRVMANSPGRLRRAHVRSVLRLSQLRHLDLRGAGWDAEWGDEPDPDDDDDGIWEDLDAEADGDGGEDGDEDGPAAVEELARWDATLVDSARELREQDVQELLVQQWLLFSAPPALESLQLTWLLQMVNFEGGRITSALMEFGYRQDLLRFAAATLLPRLEATGQRLPLLEVRGRWVAVARRALAAAAFTRLLAKCDRVELGLLKLLVGSVSHAGTEAAAALQAVARAMVGGLPEQLEVSGPKWDCMLCTLQVRPRCRHALAAAGGGRGGEGEGRGGGGAATAAQPAAVMALTTAEQVLGGGGGQDLGVGVGAGRGVDGGGSGGSLCCSRGGGGLAGATVPLFSQLEQLGVLLRGPFVSQLARGPGADGGGGGSARLLTDWLCSLVAAGPLPPAAAVQGSEWDAAAGAAAEVGMRGCSFAPCGSGDAMAVVACGCPFAALQLHRAAAAAAREAPGCLQVSAARAAWDKGKATDCWHSAIGEQPAAATAVAAAGTAGGTAGGPAAGADGPAAGGGGGGPAQTIVFGAGGAPGRALGGEAGDAAPGDGGAGSGGGGGGAAAAAAAGAAPPPMPPAPLLYPFPEQPPPDLAVALAAGLLPAVEAALRRTAAAKHEGGGGPDVVGLTGGYMATTRGGGVLPAALERTSASAAAEMAARCLRLDLVAGLLGAGTGLFEDTSGDPPPPSGCSSGSPGSGSGGGGSSSSAAAGAAAAGGSRSIGREREASAQDRQRQQQQRAGEADAASVGTAAEPPPPPPLLWAAQPGALRQQLLLLLAFAPPRQAAALVATLGKLLTRTNQHGLHRAASAAPALSASRSLAPRLLKGEAMSEVAVAVELLSSCCQSWPAMVTHLVRHHTGFGGGGGGGGGSRGGGDSGGGGGPPMTPLMAAMEAVRHAPPPLQQLRRLVSFAAHRWLPPLMLALANTRDSPAGSLGAAAARRACLGALAAVHPLLCSCARGARAVGSMQRRFVEETSWRQLMGPGARLAALLAAAVGLMLQQPAAAAAADGRRRSSAATAGGGDAVPAGDAAQQRLTQQLHTELCRGFLAVAPLAIALEPGEVTGALAGGDEAEAILAEEEAAEAARRRGGGRGGGGCGRGVPPTDAAWNAKLRQLVALGRGRLARFFELPVLRGSVPEAPEIYDTVRAALEAMRSEYAPGVTNTSLRNGGGSDPDGLCRACLGVWGIERLLAFGATTAAAAAAGHKASQQQLPALLACDNPAALHPPGGRERGRAGGGAAGVRRLQRVGGITASSGQ</sequence>
<organism evidence="2 3">
    <name type="scientific">Chlamydomonas incerta</name>
    <dbReference type="NCBI Taxonomy" id="51695"/>
    <lineage>
        <taxon>Eukaryota</taxon>
        <taxon>Viridiplantae</taxon>
        <taxon>Chlorophyta</taxon>
        <taxon>core chlorophytes</taxon>
        <taxon>Chlorophyceae</taxon>
        <taxon>CS clade</taxon>
        <taxon>Chlamydomonadales</taxon>
        <taxon>Chlamydomonadaceae</taxon>
        <taxon>Chlamydomonas</taxon>
    </lineage>
</organism>
<feature type="region of interest" description="Disordered" evidence="1">
    <location>
        <begin position="679"/>
        <end position="712"/>
    </location>
</feature>
<evidence type="ECO:0000313" key="3">
    <source>
        <dbReference type="Proteomes" id="UP000650467"/>
    </source>
</evidence>
<name>A0A835VRW0_CHLIN</name>
<reference evidence="2" key="1">
    <citation type="journal article" date="2020" name="bioRxiv">
        <title>Comparative genomics of Chlamydomonas.</title>
        <authorList>
            <person name="Craig R.J."/>
            <person name="Hasan A.R."/>
            <person name="Ness R.W."/>
            <person name="Keightley P.D."/>
        </authorList>
    </citation>
    <scope>NUCLEOTIDE SEQUENCE</scope>
    <source>
        <strain evidence="2">SAG 7.73</strain>
    </source>
</reference>
<gene>
    <name evidence="2" type="ORF">HXX76_015208</name>
</gene>
<accession>A0A835VRW0</accession>
<feature type="region of interest" description="Disordered" evidence="1">
    <location>
        <begin position="817"/>
        <end position="901"/>
    </location>
</feature>
<feature type="region of interest" description="Disordered" evidence="1">
    <location>
        <begin position="1366"/>
        <end position="1398"/>
    </location>
</feature>
<feature type="region of interest" description="Disordered" evidence="1">
    <location>
        <begin position="1002"/>
        <end position="1026"/>
    </location>
</feature>
<dbReference type="EMBL" id="JAEHOC010000077">
    <property type="protein sequence ID" value="KAG2423568.1"/>
    <property type="molecule type" value="Genomic_DNA"/>
</dbReference>